<dbReference type="InterPro" id="IPR035914">
    <property type="entry name" value="Sperma_CUB_dom_sf"/>
</dbReference>
<dbReference type="Pfam" id="PF00431">
    <property type="entry name" value="CUB"/>
    <property type="match status" value="2"/>
</dbReference>
<evidence type="ECO:0000256" key="2">
    <source>
        <dbReference type="ARBA" id="ARBA00023157"/>
    </source>
</evidence>
<dbReference type="EMBL" id="CAXITT010000002">
    <property type="protein sequence ID" value="CAL1526076.1"/>
    <property type="molecule type" value="Genomic_DNA"/>
</dbReference>
<proteinExistence type="predicted"/>
<evidence type="ECO:0000256" key="3">
    <source>
        <dbReference type="PROSITE-ProRule" id="PRU00059"/>
    </source>
</evidence>
<dbReference type="Proteomes" id="UP001497497">
    <property type="component" value="Unassembled WGS sequence"/>
</dbReference>
<keyword evidence="6" id="KW-1185">Reference proteome</keyword>
<dbReference type="InterPro" id="IPR000859">
    <property type="entry name" value="CUB_dom"/>
</dbReference>
<dbReference type="PANTHER" id="PTHR24251">
    <property type="entry name" value="OVOCHYMASE-RELATED"/>
    <property type="match status" value="1"/>
</dbReference>
<gene>
    <name evidence="5" type="ORF">GSLYS_00000253001</name>
</gene>
<dbReference type="AlphaFoldDB" id="A0AAV2GXW7"/>
<evidence type="ECO:0000313" key="5">
    <source>
        <dbReference type="EMBL" id="CAL1526076.1"/>
    </source>
</evidence>
<evidence type="ECO:0000259" key="4">
    <source>
        <dbReference type="PROSITE" id="PS01180"/>
    </source>
</evidence>
<dbReference type="PANTHER" id="PTHR24251:SF30">
    <property type="entry name" value="MEMBRANE FRIZZLED-RELATED PROTEIN"/>
    <property type="match status" value="1"/>
</dbReference>
<comment type="caution">
    <text evidence="3">Lacks conserved residue(s) required for the propagation of feature annotation.</text>
</comment>
<organism evidence="5 6">
    <name type="scientific">Lymnaea stagnalis</name>
    <name type="common">Great pond snail</name>
    <name type="synonym">Helix stagnalis</name>
    <dbReference type="NCBI Taxonomy" id="6523"/>
    <lineage>
        <taxon>Eukaryota</taxon>
        <taxon>Metazoa</taxon>
        <taxon>Spiralia</taxon>
        <taxon>Lophotrochozoa</taxon>
        <taxon>Mollusca</taxon>
        <taxon>Gastropoda</taxon>
        <taxon>Heterobranchia</taxon>
        <taxon>Euthyneura</taxon>
        <taxon>Panpulmonata</taxon>
        <taxon>Hygrophila</taxon>
        <taxon>Lymnaeoidea</taxon>
        <taxon>Lymnaeidae</taxon>
        <taxon>Lymnaea</taxon>
    </lineage>
</organism>
<dbReference type="SMART" id="SM00042">
    <property type="entry name" value="CUB"/>
    <property type="match status" value="1"/>
</dbReference>
<feature type="domain" description="CUB" evidence="4">
    <location>
        <begin position="125"/>
        <end position="166"/>
    </location>
</feature>
<evidence type="ECO:0000313" key="6">
    <source>
        <dbReference type="Proteomes" id="UP001497497"/>
    </source>
</evidence>
<accession>A0AAV2GXW7</accession>
<keyword evidence="2" id="KW-1015">Disulfide bond</keyword>
<dbReference type="SUPFAM" id="SSF49854">
    <property type="entry name" value="Spermadhesin, CUB domain"/>
    <property type="match status" value="2"/>
</dbReference>
<feature type="domain" description="CUB" evidence="4">
    <location>
        <begin position="15"/>
        <end position="80"/>
    </location>
</feature>
<sequence length="166" mass="18479">ILSNTKKTKTKNSIDQFDVEGCPFDYLEIYDGPTANDPPLGQYCDVAPGTVKSTGNSMHIVFYSDSSENRNGFIGSYVAETQCRQKNCSHTCEVLSTKPWREECLCSEWMRLDETGTTCLEINACNTTTNESSGYLVSPGYPENYPDATCCHWTIEAVENAVITLR</sequence>
<dbReference type="Gene3D" id="2.60.120.290">
    <property type="entry name" value="Spermadhesin, CUB domain"/>
    <property type="match status" value="2"/>
</dbReference>
<keyword evidence="1" id="KW-0677">Repeat</keyword>
<feature type="non-terminal residue" evidence="5">
    <location>
        <position position="1"/>
    </location>
</feature>
<dbReference type="CDD" id="cd00041">
    <property type="entry name" value="CUB"/>
    <property type="match status" value="1"/>
</dbReference>
<protein>
    <recommendedName>
        <fullName evidence="4">CUB domain-containing protein</fullName>
    </recommendedName>
</protein>
<name>A0AAV2GXW7_LYMST</name>
<dbReference type="PROSITE" id="PS01180">
    <property type="entry name" value="CUB"/>
    <property type="match status" value="2"/>
</dbReference>
<reference evidence="5 6" key="1">
    <citation type="submission" date="2024-04" db="EMBL/GenBank/DDBJ databases">
        <authorList>
            <consortium name="Genoscope - CEA"/>
            <person name="William W."/>
        </authorList>
    </citation>
    <scope>NUCLEOTIDE SEQUENCE [LARGE SCALE GENOMIC DNA]</scope>
</reference>
<evidence type="ECO:0000256" key="1">
    <source>
        <dbReference type="ARBA" id="ARBA00022737"/>
    </source>
</evidence>
<comment type="caution">
    <text evidence="5">The sequence shown here is derived from an EMBL/GenBank/DDBJ whole genome shotgun (WGS) entry which is preliminary data.</text>
</comment>